<feature type="region of interest" description="Disordered" evidence="1">
    <location>
        <begin position="25"/>
        <end position="53"/>
    </location>
</feature>
<dbReference type="EMBL" id="VDEP01000272">
    <property type="protein sequence ID" value="KAA1115637.1"/>
    <property type="molecule type" value="Genomic_DNA"/>
</dbReference>
<dbReference type="Proteomes" id="UP000324748">
    <property type="component" value="Unassembled WGS sequence"/>
</dbReference>
<dbReference type="AlphaFoldDB" id="A0A5B0QQN5"/>
<keyword evidence="5" id="KW-1185">Reference proteome</keyword>
<gene>
    <name evidence="3" type="ORF">PGT21_022139</name>
    <name evidence="4" type="ORF">PGTUg99_018023</name>
</gene>
<feature type="chain" id="PRO_5036137993" evidence="2">
    <location>
        <begin position="21"/>
        <end position="53"/>
    </location>
</feature>
<dbReference type="Proteomes" id="UP000325313">
    <property type="component" value="Unassembled WGS sequence"/>
</dbReference>
<feature type="signal peptide" evidence="2">
    <location>
        <begin position="1"/>
        <end position="20"/>
    </location>
</feature>
<protein>
    <submittedName>
        <fullName evidence="4">Uncharacterized protein</fullName>
    </submittedName>
</protein>
<sequence length="53" mass="5605">MRFTIFFSAVILLSFQAVQSLPLDSADSARPIPASIQSKSDDTGARSSQATSS</sequence>
<accession>A0A5B0QQN5</accession>
<reference evidence="5 6" key="1">
    <citation type="submission" date="2019-05" db="EMBL/GenBank/DDBJ databases">
        <title>Emergence of the Ug99 lineage of the wheat stem rust pathogen through somatic hybridization.</title>
        <authorList>
            <person name="Li F."/>
            <person name="Upadhyaya N.M."/>
            <person name="Sperschneider J."/>
            <person name="Matny O."/>
            <person name="Nguyen-Phuc H."/>
            <person name="Mago R."/>
            <person name="Raley C."/>
            <person name="Miller M.E."/>
            <person name="Silverstein K.A.T."/>
            <person name="Henningsen E."/>
            <person name="Hirsch C.D."/>
            <person name="Visser B."/>
            <person name="Pretorius Z.A."/>
            <person name="Steffenson B.J."/>
            <person name="Schwessinger B."/>
            <person name="Dodds P.N."/>
            <person name="Figueroa M."/>
        </authorList>
    </citation>
    <scope>NUCLEOTIDE SEQUENCE [LARGE SCALE GENOMIC DNA]</scope>
    <source>
        <strain evidence="3">21-0</strain>
        <strain evidence="4 6">Ug99</strain>
    </source>
</reference>
<evidence type="ECO:0000313" key="6">
    <source>
        <dbReference type="Proteomes" id="UP000325313"/>
    </source>
</evidence>
<organism evidence="4 6">
    <name type="scientific">Puccinia graminis f. sp. tritici</name>
    <dbReference type="NCBI Taxonomy" id="56615"/>
    <lineage>
        <taxon>Eukaryota</taxon>
        <taxon>Fungi</taxon>
        <taxon>Dikarya</taxon>
        <taxon>Basidiomycota</taxon>
        <taxon>Pucciniomycotina</taxon>
        <taxon>Pucciniomycetes</taxon>
        <taxon>Pucciniales</taxon>
        <taxon>Pucciniaceae</taxon>
        <taxon>Puccinia</taxon>
    </lineage>
</organism>
<evidence type="ECO:0000313" key="4">
    <source>
        <dbReference type="EMBL" id="KAA1115637.1"/>
    </source>
</evidence>
<dbReference type="EMBL" id="VSWC01000080">
    <property type="protein sequence ID" value="KAA1093034.1"/>
    <property type="molecule type" value="Genomic_DNA"/>
</dbReference>
<evidence type="ECO:0000256" key="1">
    <source>
        <dbReference type="SAM" id="MobiDB-lite"/>
    </source>
</evidence>
<keyword evidence="2" id="KW-0732">Signal</keyword>
<comment type="caution">
    <text evidence="4">The sequence shown here is derived from an EMBL/GenBank/DDBJ whole genome shotgun (WGS) entry which is preliminary data.</text>
</comment>
<evidence type="ECO:0000313" key="3">
    <source>
        <dbReference type="EMBL" id="KAA1093034.1"/>
    </source>
</evidence>
<evidence type="ECO:0000256" key="2">
    <source>
        <dbReference type="SAM" id="SignalP"/>
    </source>
</evidence>
<name>A0A5B0QQN5_PUCGR</name>
<evidence type="ECO:0000313" key="5">
    <source>
        <dbReference type="Proteomes" id="UP000324748"/>
    </source>
</evidence>
<proteinExistence type="predicted"/>
<dbReference type="OrthoDB" id="2509548at2759"/>